<evidence type="ECO:0000313" key="3">
    <source>
        <dbReference type="Proteomes" id="UP000292702"/>
    </source>
</evidence>
<evidence type="ECO:0000259" key="1">
    <source>
        <dbReference type="PROSITE" id="PS00028"/>
    </source>
</evidence>
<dbReference type="Proteomes" id="UP000292702">
    <property type="component" value="Unassembled WGS sequence"/>
</dbReference>
<accession>A0A4R0RW05</accession>
<feature type="domain" description="C2H2-type" evidence="1">
    <location>
        <begin position="148"/>
        <end position="169"/>
    </location>
</feature>
<comment type="caution">
    <text evidence="2">The sequence shown here is derived from an EMBL/GenBank/DDBJ whole genome shotgun (WGS) entry which is preliminary data.</text>
</comment>
<protein>
    <recommendedName>
        <fullName evidence="1">C2H2-type domain-containing protein</fullName>
    </recommendedName>
</protein>
<reference evidence="2 3" key="1">
    <citation type="submission" date="2018-11" db="EMBL/GenBank/DDBJ databases">
        <title>Genome assembly of Steccherinum ochraceum LE-BIN_3174, the white-rot fungus of the Steccherinaceae family (The Residual Polyporoid clade, Polyporales, Basidiomycota).</title>
        <authorList>
            <person name="Fedorova T.V."/>
            <person name="Glazunova O.A."/>
            <person name="Landesman E.O."/>
            <person name="Moiseenko K.V."/>
            <person name="Psurtseva N.V."/>
            <person name="Savinova O.S."/>
            <person name="Shakhova N.V."/>
            <person name="Tyazhelova T.V."/>
            <person name="Vasina D.V."/>
        </authorList>
    </citation>
    <scope>NUCLEOTIDE SEQUENCE [LARGE SCALE GENOMIC DNA]</scope>
    <source>
        <strain evidence="2 3">LE-BIN_3174</strain>
    </source>
</reference>
<name>A0A4R0RW05_9APHY</name>
<proteinExistence type="predicted"/>
<gene>
    <name evidence="2" type="ORF">EIP91_000872</name>
</gene>
<dbReference type="PROSITE" id="PS00028">
    <property type="entry name" value="ZINC_FINGER_C2H2_1"/>
    <property type="match status" value="1"/>
</dbReference>
<sequence>MNATQARTIPNTIPYPSNVVYIGPYINTLQANIPLEHLTVDIKGQTRKILNLAATEENTRAWGGLPRPNSKDPAEHKGLMVTMKDGQRQEICATCAWFPFVHENGDLEVTVGKRDYHFARNHCCKIQHRMYAAIHYLQDTITWYPSYCPHCGDGIGRSDGLNAHLKKHHGLSNAEIEALKQQVAQVDDQAADAMVVDEVADVFSLDEVTDLEDSLVDDMDLEDSLEERLVASGFTIEGLPDFRSISHPSHNASGHLPSATLCYSSYPYCDIFCHLLPLHCDTLPTVSL</sequence>
<dbReference type="InterPro" id="IPR013087">
    <property type="entry name" value="Znf_C2H2_type"/>
</dbReference>
<organism evidence="2 3">
    <name type="scientific">Steccherinum ochraceum</name>
    <dbReference type="NCBI Taxonomy" id="92696"/>
    <lineage>
        <taxon>Eukaryota</taxon>
        <taxon>Fungi</taxon>
        <taxon>Dikarya</taxon>
        <taxon>Basidiomycota</taxon>
        <taxon>Agaricomycotina</taxon>
        <taxon>Agaricomycetes</taxon>
        <taxon>Polyporales</taxon>
        <taxon>Steccherinaceae</taxon>
        <taxon>Steccherinum</taxon>
    </lineage>
</organism>
<evidence type="ECO:0000313" key="2">
    <source>
        <dbReference type="EMBL" id="TCD70965.1"/>
    </source>
</evidence>
<dbReference type="AlphaFoldDB" id="A0A4R0RW05"/>
<keyword evidence="3" id="KW-1185">Reference proteome</keyword>
<dbReference type="EMBL" id="RWJN01000012">
    <property type="protein sequence ID" value="TCD70965.1"/>
    <property type="molecule type" value="Genomic_DNA"/>
</dbReference>